<dbReference type="GeneID" id="35767536"/>
<dbReference type="Proteomes" id="UP001069145">
    <property type="component" value="Unassembled WGS sequence"/>
</dbReference>
<proteinExistence type="predicted"/>
<gene>
    <name evidence="2" type="ORF">I6G68_07025</name>
    <name evidence="1" type="ORF">ODY43_03415</name>
</gene>
<reference evidence="2 3" key="1">
    <citation type="submission" date="2020-12" db="EMBL/GenBank/DDBJ databases">
        <title>FDA dAtabase for Regulatory Grade micrObial Sequences (FDA-ARGOS): Supporting development and validation of Infectious Disease Dx tests.</title>
        <authorList>
            <person name="Sproer C."/>
            <person name="Gronow S."/>
            <person name="Severitt S."/>
            <person name="Schroder I."/>
            <person name="Tallon L."/>
            <person name="Sadzewicz L."/>
            <person name="Zhao X."/>
            <person name="Boylan J."/>
            <person name="Ott S."/>
            <person name="Bowen H."/>
            <person name="Vavikolanu K."/>
            <person name="Mehta A."/>
            <person name="Aluvathingal J."/>
            <person name="Nadendla S."/>
            <person name="Lowell S."/>
            <person name="Myers T."/>
            <person name="Yan Y."/>
            <person name="Sichtig H."/>
        </authorList>
    </citation>
    <scope>NUCLEOTIDE SEQUENCE [LARGE SCALE GENOMIC DNA]</scope>
    <source>
        <strain evidence="2 3">FDAARGOS_911</strain>
    </source>
</reference>
<dbReference type="AlphaFoldDB" id="A0A120I9P5"/>
<accession>A0A120I9P5</accession>
<keyword evidence="4" id="KW-1185">Reference proteome</keyword>
<evidence type="ECO:0000313" key="4">
    <source>
        <dbReference type="Proteomes" id="UP001069145"/>
    </source>
</evidence>
<dbReference type="EMBL" id="CP065662">
    <property type="protein sequence ID" value="QPS01112.1"/>
    <property type="molecule type" value="Genomic_DNA"/>
</dbReference>
<reference evidence="1" key="2">
    <citation type="submission" date="2022-09" db="EMBL/GenBank/DDBJ databases">
        <title>Aerococcus urinae taxonomy study.</title>
        <authorList>
            <person name="Christensen J."/>
            <person name="Senneby E."/>
        </authorList>
    </citation>
    <scope>NUCLEOTIDE SEQUENCE</scope>
    <source>
        <strain evidence="1">NLD-066-U95</strain>
    </source>
</reference>
<dbReference type="KEGG" id="aun:AWM73_03020"/>
<evidence type="ECO:0000313" key="2">
    <source>
        <dbReference type="EMBL" id="QPS01112.1"/>
    </source>
</evidence>
<dbReference type="Proteomes" id="UP000594771">
    <property type="component" value="Chromosome"/>
</dbReference>
<dbReference type="EMBL" id="JAOTML010000003">
    <property type="protein sequence ID" value="MCY3053029.1"/>
    <property type="molecule type" value="Genomic_DNA"/>
</dbReference>
<protein>
    <submittedName>
        <fullName evidence="2">Uncharacterized protein</fullName>
    </submittedName>
</protein>
<name>A0A120I9P5_9LACT</name>
<dbReference type="RefSeq" id="WP_060778029.1">
    <property type="nucleotide sequence ID" value="NZ_CAJHLF010000003.1"/>
</dbReference>
<evidence type="ECO:0000313" key="1">
    <source>
        <dbReference type="EMBL" id="MCY3053029.1"/>
    </source>
</evidence>
<evidence type="ECO:0000313" key="3">
    <source>
        <dbReference type="Proteomes" id="UP000594771"/>
    </source>
</evidence>
<sequence>MSDLTKNTEGMNQREKAAARREAMLNYFGSHSTVTFQEVADKFGYPSAEVARPKMYRLKSQGYIDFTVKDSAMHGLEVLKRADEPIWIKSQEQSAEYWELFYLLKELAMTENDTTVLNAKTNTIQVAMKALSKV</sequence>
<organism evidence="2 3">
    <name type="scientific">Aerococcus urinae</name>
    <dbReference type="NCBI Taxonomy" id="1376"/>
    <lineage>
        <taxon>Bacteria</taxon>
        <taxon>Bacillati</taxon>
        <taxon>Bacillota</taxon>
        <taxon>Bacilli</taxon>
        <taxon>Lactobacillales</taxon>
        <taxon>Aerococcaceae</taxon>
        <taxon>Aerococcus</taxon>
    </lineage>
</organism>